<gene>
    <name evidence="1" type="ORF">LQV63_03965</name>
</gene>
<sequence>MVLIENKELYYDYVASPEPPSEGKPLSEEVDELKQSVAELTILIETPQQ</sequence>
<evidence type="ECO:0000313" key="1">
    <source>
        <dbReference type="EMBL" id="MCE5168470.1"/>
    </source>
</evidence>
<dbReference type="Proteomes" id="UP001199916">
    <property type="component" value="Unassembled WGS sequence"/>
</dbReference>
<keyword evidence="2" id="KW-1185">Reference proteome</keyword>
<dbReference type="EMBL" id="JAJNBZ010000002">
    <property type="protein sequence ID" value="MCE5168470.1"/>
    <property type="molecule type" value="Genomic_DNA"/>
</dbReference>
<proteinExistence type="predicted"/>
<reference evidence="1 2" key="1">
    <citation type="submission" date="2021-11" db="EMBL/GenBank/DDBJ databases">
        <title>Draft genome sequence of Paenibacillus profundus YoMME, a new Gram-positive bacteria with exoelectrogenic properties.</title>
        <authorList>
            <person name="Hubenova Y."/>
            <person name="Hubenova E."/>
            <person name="Manasiev Y."/>
            <person name="Peykov S."/>
            <person name="Mitov M."/>
        </authorList>
    </citation>
    <scope>NUCLEOTIDE SEQUENCE [LARGE SCALE GENOMIC DNA]</scope>
    <source>
        <strain evidence="1 2">YoMME</strain>
    </source>
</reference>
<evidence type="ECO:0000313" key="2">
    <source>
        <dbReference type="Proteomes" id="UP001199916"/>
    </source>
</evidence>
<name>A0ABS8Y9E6_9BACL</name>
<protein>
    <submittedName>
        <fullName evidence="1">Uncharacterized protein</fullName>
    </submittedName>
</protein>
<comment type="caution">
    <text evidence="1">The sequence shown here is derived from an EMBL/GenBank/DDBJ whole genome shotgun (WGS) entry which is preliminary data.</text>
</comment>
<accession>A0ABS8Y9E6</accession>
<organism evidence="1 2">
    <name type="scientific">Paenibacillus profundus</name>
    <dbReference type="NCBI Taxonomy" id="1173085"/>
    <lineage>
        <taxon>Bacteria</taxon>
        <taxon>Bacillati</taxon>
        <taxon>Bacillota</taxon>
        <taxon>Bacilli</taxon>
        <taxon>Bacillales</taxon>
        <taxon>Paenibacillaceae</taxon>
        <taxon>Paenibacillus</taxon>
    </lineage>
</organism>